<dbReference type="Gene3D" id="1.10.8.60">
    <property type="match status" value="1"/>
</dbReference>
<name>Q1JYU7_DESA6</name>
<reference evidence="9" key="1">
    <citation type="submission" date="2006-05" db="EMBL/GenBank/DDBJ databases">
        <title>Annotation of the draft genome assembly of Desulfuromonas acetoxidans DSM 684.</title>
        <authorList>
            <consortium name="US DOE Joint Genome Institute (JGI-ORNL)"/>
            <person name="Larimer F."/>
            <person name="Land M."/>
            <person name="Hauser L."/>
        </authorList>
    </citation>
    <scope>NUCLEOTIDE SEQUENCE [LARGE SCALE GENOMIC DNA]</scope>
    <source>
        <strain evidence="9">DSM 684</strain>
    </source>
</reference>
<dbReference type="InterPro" id="IPR025944">
    <property type="entry name" value="Sigma_54_int_dom_CS"/>
</dbReference>
<evidence type="ECO:0000313" key="10">
    <source>
        <dbReference type="Proteomes" id="UP000005695"/>
    </source>
</evidence>
<evidence type="ECO:0000313" key="9">
    <source>
        <dbReference type="EMBL" id="EAT15318.1"/>
    </source>
</evidence>
<dbReference type="SUPFAM" id="SSF46689">
    <property type="entry name" value="Homeodomain-like"/>
    <property type="match status" value="1"/>
</dbReference>
<evidence type="ECO:0000259" key="7">
    <source>
        <dbReference type="PROSITE" id="PS50045"/>
    </source>
</evidence>
<dbReference type="PANTHER" id="PTHR32071">
    <property type="entry name" value="TRANSCRIPTIONAL REGULATORY PROTEIN"/>
    <property type="match status" value="1"/>
</dbReference>
<keyword evidence="3" id="KW-0805">Transcription regulation</keyword>
<dbReference type="FunFam" id="3.40.50.300:FF:000006">
    <property type="entry name" value="DNA-binding transcriptional regulator NtrC"/>
    <property type="match status" value="1"/>
</dbReference>
<dbReference type="Pfam" id="PF25601">
    <property type="entry name" value="AAA_lid_14"/>
    <property type="match status" value="1"/>
</dbReference>
<dbReference type="AlphaFoldDB" id="Q1JYU7"/>
<dbReference type="InterPro" id="IPR011006">
    <property type="entry name" value="CheY-like_superfamily"/>
</dbReference>
<protein>
    <submittedName>
        <fullName evidence="9">Two component, sigma54 specific, transcriptional regulator, Fis family</fullName>
    </submittedName>
</protein>
<dbReference type="CDD" id="cd00009">
    <property type="entry name" value="AAA"/>
    <property type="match status" value="1"/>
</dbReference>
<dbReference type="PROSITE" id="PS50110">
    <property type="entry name" value="RESPONSE_REGULATORY"/>
    <property type="match status" value="1"/>
</dbReference>
<dbReference type="GO" id="GO:0005524">
    <property type="term" value="F:ATP binding"/>
    <property type="evidence" value="ECO:0007669"/>
    <property type="project" value="UniProtKB-KW"/>
</dbReference>
<dbReference type="EMBL" id="AAEW02000011">
    <property type="protein sequence ID" value="EAT15318.1"/>
    <property type="molecule type" value="Genomic_DNA"/>
</dbReference>
<dbReference type="InterPro" id="IPR002078">
    <property type="entry name" value="Sigma_54_int"/>
</dbReference>
<dbReference type="InterPro" id="IPR002197">
    <property type="entry name" value="HTH_Fis"/>
</dbReference>
<dbReference type="SUPFAM" id="SSF52172">
    <property type="entry name" value="CheY-like"/>
    <property type="match status" value="1"/>
</dbReference>
<evidence type="ECO:0000259" key="8">
    <source>
        <dbReference type="PROSITE" id="PS50110"/>
    </source>
</evidence>
<evidence type="ECO:0000256" key="3">
    <source>
        <dbReference type="ARBA" id="ARBA00023015"/>
    </source>
</evidence>
<evidence type="ECO:0000256" key="6">
    <source>
        <dbReference type="PROSITE-ProRule" id="PRU00169"/>
    </source>
</evidence>
<dbReference type="RefSeq" id="WP_006000965.1">
    <property type="nucleotide sequence ID" value="NZ_AAEW02000011.1"/>
</dbReference>
<dbReference type="InterPro" id="IPR025943">
    <property type="entry name" value="Sigma_54_int_dom_ATP-bd_2"/>
</dbReference>
<dbReference type="GO" id="GO:0006355">
    <property type="term" value="P:regulation of DNA-templated transcription"/>
    <property type="evidence" value="ECO:0007669"/>
    <property type="project" value="InterPro"/>
</dbReference>
<sequence>MTPCSAKKNLLIIDDDELFCDAVKIGLHSADLAIHVAHKGQDGLAFCKKNHVDVILLDQKLPDGEGRNFCPQLLQVNDQVKIIFITAYPSFDNAVRGIQVGAHDYLSKPFELEELRLTIDQMFHTQKLEKNVALQHYKRHREHSDTVLISHGGLNDTQDVVHRAAQSQAPVIITGETGTGKNVVAKYIHFHSQRSDNGFLNINCAALPENLIEAELFGTTKGAFTGATETRKGIFEIADGGTLLLDEIGEMPLHLQTKLLSVLEEGQIRKLGSHSVKPVDVRIIAATNRDLEQAVKENRFREDLYFRLNVLRIHVPPLRQRQQDIPDLCRHFLQKIPDATHMVLPEQELDQLCHYHWPGNVRELKNIIERAVIFQRQGTIYPSQLLQTTQESSAPSSAAVHLSLEDVTRRHILQVLDAHQGNQTQTATVLGISLSTLKRRLKQYDTRSN</sequence>
<dbReference type="InterPro" id="IPR025662">
    <property type="entry name" value="Sigma_54_int_dom_ATP-bd_1"/>
</dbReference>
<keyword evidence="10" id="KW-1185">Reference proteome</keyword>
<evidence type="ECO:0000256" key="5">
    <source>
        <dbReference type="ARBA" id="ARBA00023163"/>
    </source>
</evidence>
<keyword evidence="5" id="KW-0804">Transcription</keyword>
<dbReference type="CDD" id="cd00156">
    <property type="entry name" value="REC"/>
    <property type="match status" value="1"/>
</dbReference>
<dbReference type="Gene3D" id="3.40.50.300">
    <property type="entry name" value="P-loop containing nucleotide triphosphate hydrolases"/>
    <property type="match status" value="1"/>
</dbReference>
<proteinExistence type="predicted"/>
<keyword evidence="2" id="KW-0067">ATP-binding</keyword>
<dbReference type="SMART" id="SM00382">
    <property type="entry name" value="AAA"/>
    <property type="match status" value="1"/>
</dbReference>
<organism evidence="9 10">
    <name type="scientific">Desulfuromonas acetoxidans (strain DSM 684 / 11070)</name>
    <dbReference type="NCBI Taxonomy" id="281689"/>
    <lineage>
        <taxon>Bacteria</taxon>
        <taxon>Pseudomonadati</taxon>
        <taxon>Thermodesulfobacteriota</taxon>
        <taxon>Desulfuromonadia</taxon>
        <taxon>Desulfuromonadales</taxon>
        <taxon>Desulfuromonadaceae</taxon>
        <taxon>Desulfuromonas</taxon>
    </lineage>
</organism>
<dbReference type="OrthoDB" id="9814761at2"/>
<dbReference type="InterPro" id="IPR001789">
    <property type="entry name" value="Sig_transdc_resp-reg_receiver"/>
</dbReference>
<dbReference type="Gene3D" id="1.10.10.60">
    <property type="entry name" value="Homeodomain-like"/>
    <property type="match status" value="1"/>
</dbReference>
<dbReference type="InterPro" id="IPR027417">
    <property type="entry name" value="P-loop_NTPase"/>
</dbReference>
<feature type="domain" description="Response regulatory" evidence="8">
    <location>
        <begin position="9"/>
        <end position="123"/>
    </location>
</feature>
<dbReference type="Gene3D" id="3.40.50.2300">
    <property type="match status" value="1"/>
</dbReference>
<keyword evidence="4" id="KW-0238">DNA-binding</keyword>
<dbReference type="Pfam" id="PF02954">
    <property type="entry name" value="HTH_8"/>
    <property type="match status" value="1"/>
</dbReference>
<dbReference type="Pfam" id="PF00158">
    <property type="entry name" value="Sigma54_activat"/>
    <property type="match status" value="1"/>
</dbReference>
<dbReference type="GO" id="GO:0000160">
    <property type="term" value="P:phosphorelay signal transduction system"/>
    <property type="evidence" value="ECO:0007669"/>
    <property type="project" value="InterPro"/>
</dbReference>
<dbReference type="Pfam" id="PF00072">
    <property type="entry name" value="Response_reg"/>
    <property type="match status" value="1"/>
</dbReference>
<accession>Q1JYU7</accession>
<dbReference type="PRINTS" id="PR01590">
    <property type="entry name" value="HTHFIS"/>
</dbReference>
<keyword evidence="6" id="KW-0597">Phosphoprotein</keyword>
<comment type="caution">
    <text evidence="9">The sequence shown here is derived from an EMBL/GenBank/DDBJ whole genome shotgun (WGS) entry which is preliminary data.</text>
</comment>
<dbReference type="PROSITE" id="PS00676">
    <property type="entry name" value="SIGMA54_INTERACT_2"/>
    <property type="match status" value="1"/>
</dbReference>
<dbReference type="Proteomes" id="UP000005695">
    <property type="component" value="Unassembled WGS sequence"/>
</dbReference>
<dbReference type="PROSITE" id="PS00675">
    <property type="entry name" value="SIGMA54_INTERACT_1"/>
    <property type="match status" value="1"/>
</dbReference>
<feature type="domain" description="Sigma-54 factor interaction" evidence="7">
    <location>
        <begin position="147"/>
        <end position="373"/>
    </location>
</feature>
<dbReference type="InterPro" id="IPR009057">
    <property type="entry name" value="Homeodomain-like_sf"/>
</dbReference>
<evidence type="ECO:0000256" key="2">
    <source>
        <dbReference type="ARBA" id="ARBA00022840"/>
    </source>
</evidence>
<evidence type="ECO:0000256" key="4">
    <source>
        <dbReference type="ARBA" id="ARBA00023125"/>
    </source>
</evidence>
<gene>
    <name evidence="9" type="ORF">Dace_0982</name>
</gene>
<dbReference type="SUPFAM" id="SSF52540">
    <property type="entry name" value="P-loop containing nucleoside triphosphate hydrolases"/>
    <property type="match status" value="1"/>
</dbReference>
<dbReference type="SMART" id="SM00448">
    <property type="entry name" value="REC"/>
    <property type="match status" value="1"/>
</dbReference>
<dbReference type="InterPro" id="IPR003593">
    <property type="entry name" value="AAA+_ATPase"/>
</dbReference>
<reference evidence="9" key="2">
    <citation type="submission" date="2006-05" db="EMBL/GenBank/DDBJ databases">
        <title>Sequencing of the draft genome and assembly of Desulfuromonas acetoxidans DSM 684.</title>
        <authorList>
            <consortium name="US DOE Joint Genome Institute (JGI-PGF)"/>
            <person name="Copeland A."/>
            <person name="Lucas S."/>
            <person name="Lapidus A."/>
            <person name="Barry K."/>
            <person name="Detter J.C."/>
            <person name="Glavina del Rio T."/>
            <person name="Hammon N."/>
            <person name="Israni S."/>
            <person name="Dalin E."/>
            <person name="Tice H."/>
            <person name="Bruce D."/>
            <person name="Pitluck S."/>
            <person name="Richardson P."/>
        </authorList>
    </citation>
    <scope>NUCLEOTIDE SEQUENCE [LARGE SCALE GENOMIC DNA]</scope>
    <source>
        <strain evidence="9">DSM 684</strain>
    </source>
</reference>
<dbReference type="PROSITE" id="PS00688">
    <property type="entry name" value="SIGMA54_INTERACT_3"/>
    <property type="match status" value="1"/>
</dbReference>
<dbReference type="GO" id="GO:0043565">
    <property type="term" value="F:sequence-specific DNA binding"/>
    <property type="evidence" value="ECO:0007669"/>
    <property type="project" value="InterPro"/>
</dbReference>
<dbReference type="InterPro" id="IPR058031">
    <property type="entry name" value="AAA_lid_NorR"/>
</dbReference>
<dbReference type="PROSITE" id="PS50045">
    <property type="entry name" value="SIGMA54_INTERACT_4"/>
    <property type="match status" value="1"/>
</dbReference>
<keyword evidence="1" id="KW-0547">Nucleotide-binding</keyword>
<evidence type="ECO:0000256" key="1">
    <source>
        <dbReference type="ARBA" id="ARBA00022741"/>
    </source>
</evidence>
<feature type="modified residue" description="4-aspartylphosphate" evidence="6">
    <location>
        <position position="58"/>
    </location>
</feature>